<protein>
    <submittedName>
        <fullName evidence="1">Uncharacterized protein</fullName>
    </submittedName>
</protein>
<accession>A0A9P5XER1</accession>
<dbReference type="AlphaFoldDB" id="A0A9P5XER1"/>
<comment type="caution">
    <text evidence="1">The sequence shown here is derived from an EMBL/GenBank/DDBJ whole genome shotgun (WGS) entry which is preliminary data.</text>
</comment>
<keyword evidence="2" id="KW-1185">Reference proteome</keyword>
<proteinExistence type="predicted"/>
<dbReference type="Proteomes" id="UP000807342">
    <property type="component" value="Unassembled WGS sequence"/>
</dbReference>
<sequence>MHFVPDLSERFASTHWCFFAWACVIFRFSGGSGVGAAPAWGVYSSSLISSPSALGAFSRIVRAAPVMHGLPLGLPRLLGRPRGVEVPEDLVPFDLPRPRLTGVGATSYFYIPSGSTSSSSSPAGWFCASLPNSLSASIWSFSFSFSRAWLGLGV</sequence>
<gene>
    <name evidence="1" type="ORF">P691DRAFT_504689</name>
</gene>
<dbReference type="EMBL" id="MU151114">
    <property type="protein sequence ID" value="KAF9450017.1"/>
    <property type="molecule type" value="Genomic_DNA"/>
</dbReference>
<name>A0A9P5XER1_9AGAR</name>
<evidence type="ECO:0000313" key="2">
    <source>
        <dbReference type="Proteomes" id="UP000807342"/>
    </source>
</evidence>
<reference evidence="1" key="1">
    <citation type="submission" date="2020-11" db="EMBL/GenBank/DDBJ databases">
        <authorList>
            <consortium name="DOE Joint Genome Institute"/>
            <person name="Ahrendt S."/>
            <person name="Riley R."/>
            <person name="Andreopoulos W."/>
            <person name="Labutti K."/>
            <person name="Pangilinan J."/>
            <person name="Ruiz-Duenas F.J."/>
            <person name="Barrasa J.M."/>
            <person name="Sanchez-Garcia M."/>
            <person name="Camarero S."/>
            <person name="Miyauchi S."/>
            <person name="Serrano A."/>
            <person name="Linde D."/>
            <person name="Babiker R."/>
            <person name="Drula E."/>
            <person name="Ayuso-Fernandez I."/>
            <person name="Pacheco R."/>
            <person name="Padilla G."/>
            <person name="Ferreira P."/>
            <person name="Barriuso J."/>
            <person name="Kellner H."/>
            <person name="Castanera R."/>
            <person name="Alfaro M."/>
            <person name="Ramirez L."/>
            <person name="Pisabarro A.G."/>
            <person name="Kuo A."/>
            <person name="Tritt A."/>
            <person name="Lipzen A."/>
            <person name="He G."/>
            <person name="Yan M."/>
            <person name="Ng V."/>
            <person name="Cullen D."/>
            <person name="Martin F."/>
            <person name="Rosso M.-N."/>
            <person name="Henrissat B."/>
            <person name="Hibbett D."/>
            <person name="Martinez A.T."/>
            <person name="Grigoriev I.V."/>
        </authorList>
    </citation>
    <scope>NUCLEOTIDE SEQUENCE</scope>
    <source>
        <strain evidence="1">MF-IS2</strain>
    </source>
</reference>
<evidence type="ECO:0000313" key="1">
    <source>
        <dbReference type="EMBL" id="KAF9450017.1"/>
    </source>
</evidence>
<organism evidence="1 2">
    <name type="scientific">Macrolepiota fuliginosa MF-IS2</name>
    <dbReference type="NCBI Taxonomy" id="1400762"/>
    <lineage>
        <taxon>Eukaryota</taxon>
        <taxon>Fungi</taxon>
        <taxon>Dikarya</taxon>
        <taxon>Basidiomycota</taxon>
        <taxon>Agaricomycotina</taxon>
        <taxon>Agaricomycetes</taxon>
        <taxon>Agaricomycetidae</taxon>
        <taxon>Agaricales</taxon>
        <taxon>Agaricineae</taxon>
        <taxon>Agaricaceae</taxon>
        <taxon>Macrolepiota</taxon>
    </lineage>
</organism>